<keyword evidence="4" id="KW-1185">Reference proteome</keyword>
<keyword evidence="1" id="KW-0812">Transmembrane</keyword>
<feature type="transmembrane region" description="Helical" evidence="1">
    <location>
        <begin position="39"/>
        <end position="57"/>
    </location>
</feature>
<accession>A0A6N8U6J0</accession>
<keyword evidence="1" id="KW-0472">Membrane</keyword>
<feature type="domain" description="Nucleoside transporter/FeoB GTPase Gate" evidence="2">
    <location>
        <begin position="41"/>
        <end position="147"/>
    </location>
</feature>
<evidence type="ECO:0000259" key="2">
    <source>
        <dbReference type="Pfam" id="PF07670"/>
    </source>
</evidence>
<evidence type="ECO:0000313" key="3">
    <source>
        <dbReference type="EMBL" id="MXQ73808.1"/>
    </source>
</evidence>
<evidence type="ECO:0000313" key="4">
    <source>
        <dbReference type="Proteomes" id="UP000434036"/>
    </source>
</evidence>
<name>A0A6N8U6J0_9FIRM</name>
<dbReference type="AlphaFoldDB" id="A0A6N8U6J0"/>
<dbReference type="InterPro" id="IPR011642">
    <property type="entry name" value="Gate_dom"/>
</dbReference>
<gene>
    <name evidence="3" type="ORF">GSF08_07630</name>
</gene>
<reference evidence="3 4" key="2">
    <citation type="submission" date="2020-01" db="EMBL/GenBank/DDBJ databases">
        <title>Clostridiaceae sp. nov. isolated from the gut of human by culturomics.</title>
        <authorList>
            <person name="Chang Y."/>
        </authorList>
    </citation>
    <scope>NUCLEOTIDE SEQUENCE [LARGE SCALE GENOMIC DNA]</scope>
    <source>
        <strain evidence="3 4">DONG20-135</strain>
    </source>
</reference>
<feature type="transmembrane region" description="Helical" evidence="1">
    <location>
        <begin position="164"/>
        <end position="182"/>
    </location>
</feature>
<sequence length="192" mass="21295">MDIIWLFMIALALIFGLVSGKVDLINQVVINIGKDTFDFVLPLICMTCFWNGMLNVAKEAGLLKKLERLFSPLLRWLFPDIKEDKETLGYIAANITVNLFGLGSAATPVGLKAMNGMQKHNPDPKTATRSMVTFLVLNTAGVTVLSTTLIALRASFHSQDVTGFMPFAILSTFFASFVGLTIDRWWNHHGDR</sequence>
<reference evidence="3 4" key="1">
    <citation type="submission" date="2019-12" db="EMBL/GenBank/DDBJ databases">
        <authorList>
            <person name="Yang R."/>
        </authorList>
    </citation>
    <scope>NUCLEOTIDE SEQUENCE [LARGE SCALE GENOMIC DNA]</scope>
    <source>
        <strain evidence="3 4">DONG20-135</strain>
    </source>
</reference>
<protein>
    <submittedName>
        <fullName evidence="3">Spore maturation protein A</fullName>
    </submittedName>
</protein>
<feature type="transmembrane region" description="Helical" evidence="1">
    <location>
        <begin position="131"/>
        <end position="152"/>
    </location>
</feature>
<proteinExistence type="predicted"/>
<dbReference type="Pfam" id="PF07670">
    <property type="entry name" value="Gate"/>
    <property type="match status" value="1"/>
</dbReference>
<dbReference type="Proteomes" id="UP000434036">
    <property type="component" value="Unassembled WGS sequence"/>
</dbReference>
<keyword evidence="1" id="KW-1133">Transmembrane helix</keyword>
<evidence type="ECO:0000256" key="1">
    <source>
        <dbReference type="SAM" id="Phobius"/>
    </source>
</evidence>
<organism evidence="3 4">
    <name type="scientific">Copranaerobaculum intestinale</name>
    <dbReference type="NCBI Taxonomy" id="2692629"/>
    <lineage>
        <taxon>Bacteria</taxon>
        <taxon>Bacillati</taxon>
        <taxon>Bacillota</taxon>
        <taxon>Erysipelotrichia</taxon>
        <taxon>Erysipelotrichales</taxon>
        <taxon>Erysipelotrichaceae</taxon>
        <taxon>Copranaerobaculum</taxon>
    </lineage>
</organism>
<dbReference type="EMBL" id="WUUQ01000002">
    <property type="protein sequence ID" value="MXQ73808.1"/>
    <property type="molecule type" value="Genomic_DNA"/>
</dbReference>
<feature type="transmembrane region" description="Helical" evidence="1">
    <location>
        <begin position="88"/>
        <end position="111"/>
    </location>
</feature>
<comment type="caution">
    <text evidence="3">The sequence shown here is derived from an EMBL/GenBank/DDBJ whole genome shotgun (WGS) entry which is preliminary data.</text>
</comment>
<dbReference type="RefSeq" id="WP_160625216.1">
    <property type="nucleotide sequence ID" value="NZ_WUUQ01000002.1"/>
</dbReference>